<dbReference type="Proteomes" id="UP001181533">
    <property type="component" value="Unassembled WGS sequence"/>
</dbReference>
<feature type="compositionally biased region" description="Basic and acidic residues" evidence="1">
    <location>
        <begin position="99"/>
        <end position="115"/>
    </location>
</feature>
<name>A0A0B5NJ90_BACTU</name>
<reference evidence="5 7" key="3">
    <citation type="submission" date="2020-05" db="EMBL/GenBank/DDBJ databases">
        <title>FDA dAtabase for Regulatory Grade micrObial Sequences (FDA-ARGOS): Supporting development and validation of Infectious Disease Dx tests.</title>
        <authorList>
            <person name="Nelson B."/>
            <person name="Plummer A."/>
            <person name="Tallon L."/>
            <person name="Sadzewicz L."/>
            <person name="Zhao X."/>
            <person name="Vavikolanu K."/>
            <person name="Mehta A."/>
            <person name="Aluvathingal J."/>
            <person name="Nadendla S."/>
            <person name="Myers T."/>
            <person name="Yan Y."/>
            <person name="Sichtig H."/>
        </authorList>
    </citation>
    <scope>NUCLEOTIDE SEQUENCE [LARGE SCALE GENOMIC DNA]</scope>
    <source>
        <strain evidence="5 7">FDAARGOS_795</strain>
        <plasmid evidence="5 7">unnamed3</plasmid>
    </source>
</reference>
<organism evidence="5 7">
    <name type="scientific">Bacillus thuringiensis</name>
    <dbReference type="NCBI Taxonomy" id="1428"/>
    <lineage>
        <taxon>Bacteria</taxon>
        <taxon>Bacillati</taxon>
        <taxon>Bacillota</taxon>
        <taxon>Bacilli</taxon>
        <taxon>Bacillales</taxon>
        <taxon>Bacillaceae</taxon>
        <taxon>Bacillus</taxon>
        <taxon>Bacillus cereus group</taxon>
    </lineage>
</organism>
<evidence type="ECO:0000313" key="5">
    <source>
        <dbReference type="EMBL" id="QKH22684.1"/>
    </source>
</evidence>
<reference evidence="4" key="2">
    <citation type="submission" date="2019-07" db="EMBL/GenBank/DDBJ databases">
        <title>Phylogenomic Reclassification of ATCC Bacillus Strains and Various Taxa within the Genus Bacillus.</title>
        <authorList>
            <person name="Riojas M.A."/>
            <person name="Frank A.M."/>
            <person name="Fenn S.L."/>
            <person name="King S.P."/>
            <person name="Brower S.M."/>
            <person name="Hazbon M.H."/>
        </authorList>
    </citation>
    <scope>NUCLEOTIDE SEQUENCE</scope>
    <source>
        <strain evidence="4">ATCC 35646</strain>
    </source>
</reference>
<keyword evidence="2" id="KW-0472">Membrane</keyword>
<keyword evidence="5" id="KW-0614">Plasmid</keyword>
<evidence type="ECO:0000313" key="3">
    <source>
        <dbReference type="EMBL" id="AJG74011.1"/>
    </source>
</evidence>
<feature type="transmembrane region" description="Helical" evidence="2">
    <location>
        <begin position="6"/>
        <end position="27"/>
    </location>
</feature>
<keyword evidence="2" id="KW-0812">Transmembrane</keyword>
<keyword evidence="2" id="KW-1133">Transmembrane helix</keyword>
<reference evidence="3 6" key="1">
    <citation type="journal article" date="2015" name="Genome Announc.">
        <title>Complete genome sequences for 35 biothreat assay-relevant bacillus species.</title>
        <authorList>
            <person name="Johnson S.L."/>
            <person name="Daligault H.E."/>
            <person name="Davenport K.W."/>
            <person name="Jaissle J."/>
            <person name="Frey K.G."/>
            <person name="Ladner J.T."/>
            <person name="Broomall S.M."/>
            <person name="Bishop-Lilly K.A."/>
            <person name="Bruce D.C."/>
            <person name="Gibbons H.S."/>
            <person name="Coyne S.R."/>
            <person name="Lo C.C."/>
            <person name="Meincke L."/>
            <person name="Munk A.C."/>
            <person name="Koroleva G.I."/>
            <person name="Rosenzweig C.N."/>
            <person name="Palacios G.F."/>
            <person name="Redden C.L."/>
            <person name="Minogue T.D."/>
            <person name="Chain P.S."/>
        </authorList>
    </citation>
    <scope>NUCLEOTIDE SEQUENCE [LARGE SCALE GENOMIC DNA]</scope>
    <source>
        <strain evidence="3 6">HD1011</strain>
        <plasmid evidence="3 6">2</plasmid>
    </source>
</reference>
<feature type="compositionally biased region" description="Low complexity" evidence="1">
    <location>
        <begin position="40"/>
        <end position="51"/>
    </location>
</feature>
<feature type="compositionally biased region" description="Polar residues" evidence="1">
    <location>
        <begin position="86"/>
        <end position="98"/>
    </location>
</feature>
<feature type="region of interest" description="Disordered" evidence="1">
    <location>
        <begin position="40"/>
        <end position="118"/>
    </location>
</feature>
<geneLocation type="plasmid" evidence="3 6">
    <name>2</name>
</geneLocation>
<dbReference type="EMBL" id="CP053979">
    <property type="protein sequence ID" value="QKH22684.1"/>
    <property type="molecule type" value="Genomic_DNA"/>
</dbReference>
<protein>
    <submittedName>
        <fullName evidence="5">Uncharacterized protein</fullName>
    </submittedName>
</protein>
<dbReference type="AlphaFoldDB" id="A0A0B5NJ90"/>
<geneLocation type="plasmid" evidence="5 7">
    <name>unnamed3</name>
</geneLocation>
<evidence type="ECO:0000313" key="7">
    <source>
        <dbReference type="Proteomes" id="UP000501107"/>
    </source>
</evidence>
<evidence type="ECO:0000256" key="2">
    <source>
        <dbReference type="SAM" id="Phobius"/>
    </source>
</evidence>
<dbReference type="RefSeq" id="WP_001035738.1">
    <property type="nucleotide sequence ID" value="NZ_CP009334.1"/>
</dbReference>
<dbReference type="Proteomes" id="UP000031876">
    <property type="component" value="Plasmid 2"/>
</dbReference>
<evidence type="ECO:0000313" key="4">
    <source>
        <dbReference type="EMBL" id="MDR4174806.1"/>
    </source>
</evidence>
<accession>A0A0B5NJ90</accession>
<dbReference type="EMBL" id="CP009334">
    <property type="protein sequence ID" value="AJG74011.1"/>
    <property type="molecule type" value="Genomic_DNA"/>
</dbReference>
<dbReference type="EMBL" id="VKQN01000001">
    <property type="protein sequence ID" value="MDR4174806.1"/>
    <property type="molecule type" value="Genomic_DNA"/>
</dbReference>
<dbReference type="KEGG" id="btw:BF38_5881"/>
<dbReference type="Proteomes" id="UP000501107">
    <property type="component" value="Plasmid unnamed3"/>
</dbReference>
<evidence type="ECO:0000313" key="6">
    <source>
        <dbReference type="Proteomes" id="UP000031876"/>
    </source>
</evidence>
<sequence>MNKKLVGIIVSVIILVILLVAWALGGVRLQKDKDVKVISNQTEQQTNQKQKQPQHESNVSTNREKPSQESRENSSRQGENGHKQSENGNRPSENPNSQEKSKGNDISEVVPDSKEYSNSVAQGQDLVGKAVENSQVEQDGNRVSMNPTQTHLEERVYSIAGVVDQVALYKNSEGTQAQYKLDIKVQLEDKTLTLAYFTSANSVTKLKQGSKVTVEYQLTSDKAMVIKSLKDR</sequence>
<evidence type="ECO:0000256" key="1">
    <source>
        <dbReference type="SAM" id="MobiDB-lite"/>
    </source>
</evidence>
<proteinExistence type="predicted"/>
<feature type="compositionally biased region" description="Basic and acidic residues" evidence="1">
    <location>
        <begin position="62"/>
        <end position="85"/>
    </location>
</feature>
<gene>
    <name evidence="3" type="ORF">BF38_5881</name>
    <name evidence="4" type="ORF">FO599_01500</name>
    <name evidence="5" type="ORF">FOC89_01470</name>
</gene>